<evidence type="ECO:0000313" key="1">
    <source>
        <dbReference type="EMBL" id="PYZ98411.1"/>
    </source>
</evidence>
<dbReference type="RefSeq" id="WP_110518284.1">
    <property type="nucleotide sequence ID" value="NZ_PDOF01000001.1"/>
</dbReference>
<dbReference type="OrthoDB" id="2369695at2"/>
<comment type="caution">
    <text evidence="1">The sequence shown here is derived from an EMBL/GenBank/DDBJ whole genome shotgun (WGS) entry which is preliminary data.</text>
</comment>
<sequence length="349" mass="39437">MNVMEVLTAIPQPALKNLLAGAGVTSVTSRQNGIETAIRVLSDRAGRLASFLNASRCEKQIIMNAALSHQEYWAVMEFAGAVAASEKQAAGRAVEHLQQEGWLFRVRGGRLAMPEEVKQTAIACFASSVSEEELMIPEMAPASCTAVQDLFIFIETAAEEQWKLTKQGVIPKNTLKKLLSELNEGEELPDDRWRFGYGRHFSYYPDRFSLLYDCAFSEGWIEEKEHLIVKKKWEEGQELSVSAMLHRLFFSWLRQYRRAIPMLPLLCKLIRTILPDPGKALPESVIVKAVTPFTDGYCYDQPEDVITKRLLFVLTHLHVMDVREAGGERFYSSSQGAGKNLLRLVKNFY</sequence>
<reference evidence="1 2" key="1">
    <citation type="submission" date="2017-10" db="EMBL/GenBank/DDBJ databases">
        <title>Bacillus sp. nov., a halophilic bacterium isolated from a Yangshapao Lake.</title>
        <authorList>
            <person name="Wang H."/>
        </authorList>
    </citation>
    <scope>NUCLEOTIDE SEQUENCE [LARGE SCALE GENOMIC DNA]</scope>
    <source>
        <strain evidence="1 2">YSP-3</strain>
    </source>
</reference>
<evidence type="ECO:0000313" key="2">
    <source>
        <dbReference type="Proteomes" id="UP000248066"/>
    </source>
</evidence>
<proteinExistence type="predicted"/>
<organism evidence="1 2">
    <name type="scientific">Alteribacter lacisalsi</name>
    <dbReference type="NCBI Taxonomy" id="2045244"/>
    <lineage>
        <taxon>Bacteria</taxon>
        <taxon>Bacillati</taxon>
        <taxon>Bacillota</taxon>
        <taxon>Bacilli</taxon>
        <taxon>Bacillales</taxon>
        <taxon>Bacillaceae</taxon>
        <taxon>Alteribacter</taxon>
    </lineage>
</organism>
<protein>
    <submittedName>
        <fullName evidence="1">Uncharacterized protein</fullName>
    </submittedName>
</protein>
<gene>
    <name evidence="1" type="ORF">CR205_07410</name>
</gene>
<name>A0A2W0HC23_9BACI</name>
<dbReference type="AlphaFoldDB" id="A0A2W0HC23"/>
<dbReference type="EMBL" id="PDOF01000001">
    <property type="protein sequence ID" value="PYZ98411.1"/>
    <property type="molecule type" value="Genomic_DNA"/>
</dbReference>
<dbReference type="Proteomes" id="UP000248066">
    <property type="component" value="Unassembled WGS sequence"/>
</dbReference>
<keyword evidence="2" id="KW-1185">Reference proteome</keyword>
<accession>A0A2W0HC23</accession>